<dbReference type="InterPro" id="IPR029016">
    <property type="entry name" value="GAF-like_dom_sf"/>
</dbReference>
<dbReference type="InterPro" id="IPR052155">
    <property type="entry name" value="Biofilm_reg_signaling"/>
</dbReference>
<dbReference type="Pfam" id="PF13185">
    <property type="entry name" value="GAF_2"/>
    <property type="match status" value="1"/>
</dbReference>
<dbReference type="Gene3D" id="3.30.70.270">
    <property type="match status" value="1"/>
</dbReference>
<dbReference type="Pfam" id="PF00563">
    <property type="entry name" value="EAL"/>
    <property type="match status" value="1"/>
</dbReference>
<keyword evidence="2" id="KW-0479">Metal-binding</keyword>
<dbReference type="SMART" id="SM00267">
    <property type="entry name" value="GGDEF"/>
    <property type="match status" value="1"/>
</dbReference>
<gene>
    <name evidence="4" type="ORF">C4900_03555</name>
</gene>
<dbReference type="InterPro" id="IPR035919">
    <property type="entry name" value="EAL_sf"/>
</dbReference>
<dbReference type="Proteomes" id="UP000253250">
    <property type="component" value="Unassembled WGS sequence"/>
</dbReference>
<dbReference type="InterPro" id="IPR012827">
    <property type="entry name" value="Hemerythrin_metal-bd"/>
</dbReference>
<dbReference type="SUPFAM" id="SSF55781">
    <property type="entry name" value="GAF domain-like"/>
    <property type="match status" value="1"/>
</dbReference>
<evidence type="ECO:0000313" key="5">
    <source>
        <dbReference type="Proteomes" id="UP000253250"/>
    </source>
</evidence>
<dbReference type="CDD" id="cd12107">
    <property type="entry name" value="Hemerythrin"/>
    <property type="match status" value="1"/>
</dbReference>
<evidence type="ECO:0000313" key="4">
    <source>
        <dbReference type="EMBL" id="RCN58847.1"/>
    </source>
</evidence>
<dbReference type="EMBL" id="PSYR01000001">
    <property type="protein sequence ID" value="RCN58847.1"/>
    <property type="molecule type" value="Genomic_DNA"/>
</dbReference>
<dbReference type="InterPro" id="IPR003018">
    <property type="entry name" value="GAF"/>
</dbReference>
<evidence type="ECO:0000256" key="1">
    <source>
        <dbReference type="ARBA" id="ARBA00010587"/>
    </source>
</evidence>
<organism evidence="4 5">
    <name type="scientific">Acidiferrobacter thiooxydans</name>
    <dbReference type="NCBI Taxonomy" id="163359"/>
    <lineage>
        <taxon>Bacteria</taxon>
        <taxon>Pseudomonadati</taxon>
        <taxon>Pseudomonadota</taxon>
        <taxon>Gammaproteobacteria</taxon>
        <taxon>Acidiferrobacterales</taxon>
        <taxon>Acidiferrobacteraceae</taxon>
        <taxon>Acidiferrobacter</taxon>
    </lineage>
</organism>
<dbReference type="InterPro" id="IPR043128">
    <property type="entry name" value="Rev_trsase/Diguanyl_cyclase"/>
</dbReference>
<dbReference type="CDD" id="cd01948">
    <property type="entry name" value="EAL"/>
    <property type="match status" value="1"/>
</dbReference>
<dbReference type="Pfam" id="PF00990">
    <property type="entry name" value="GGDEF"/>
    <property type="match status" value="1"/>
</dbReference>
<dbReference type="SUPFAM" id="SSF55073">
    <property type="entry name" value="Nucleotide cyclase"/>
    <property type="match status" value="1"/>
</dbReference>
<dbReference type="PANTHER" id="PTHR44757:SF2">
    <property type="entry name" value="BIOFILM ARCHITECTURE MAINTENANCE PROTEIN MBAA"/>
    <property type="match status" value="1"/>
</dbReference>
<dbReference type="NCBIfam" id="TIGR00254">
    <property type="entry name" value="GGDEF"/>
    <property type="match status" value="1"/>
</dbReference>
<dbReference type="Gene3D" id="1.20.120.50">
    <property type="entry name" value="Hemerythrin-like"/>
    <property type="match status" value="1"/>
</dbReference>
<sequence>MDTVDDHHKRLFVVFGVLAGCVAHGVCGKDLRGILGELEGCTRGAFLEEAELMRRWRVDADHQTLHLAAHRGFMAFLERARALVSREPAETAMDTLFFLAQWLLHHVLEVDRHMVRQICAAQAGQVAASDGPAQDVRDALIMAITQLSDALGGRIYDLSRQRQRLTDLQNLYRALVVSADALIQGNREHEMLQNLCEQLARTVFHAAWIGRPGVNGVFDVLAISGSGAGQVAEARPRLTQERNASLVVQAWRSGMVMVCNDTLAENTLTPWHATFARNGWRSLIALPVVRAGEQWAVLALASPRRQTFDEQTVDLCHRIVSLLTYGLDELDVKTRIQDMQIKESRSARTDALTGLPNRRAFNERMEQVFAGSDSGGRRLAVVMIDLDGFKLINDVHGHEAGDGILRIIAGRLRSGLRQADFVARWGGDEFVVLLNDCGCGDDVAAVLEKLGAIVREPVEIAGIPSTCLDLSAGVCIETSGLVTNPDILVRHADRALYESKERRGDRLRFWACHGEPLPRRLNRAQARVHDGDFAVLYQPIFDRRLGTVVRVEALPYLRDEAGGKLAPGQFLQDLNDDDLRQLTQGVLRRCLGDSARLAASGLSVAMSANVDAAIVDDRLVTFLREVWVDRSREATCLTLEIHRGGDFLAREDTHSLLRDLRALGVRLALDDVGSLYSSLLCLKDLPIDEIKLDQAFVRTLEERPEGIVFTAAMRDLALNLGVDMVAEGVETEDIRDAVSVLEVPFLQGYALARPMILEDLAMVLGKPGCPEIRRPTSLLGVYARHREYDQWVRRHIRGRWLLPMRREVLEVGICPISGDLERLGLAPRHDLRVRHARYHERLGQIAQGPVDNGHAGADGARWQAVEAAHQAFLEALLGVYRDPGRADCLEVV</sequence>
<protein>
    <submittedName>
        <fullName evidence="4">Uncharacterized protein</fullName>
    </submittedName>
</protein>
<comment type="caution">
    <text evidence="4">The sequence shown here is derived from an EMBL/GenBank/DDBJ whole genome shotgun (WGS) entry which is preliminary data.</text>
</comment>
<dbReference type="SMART" id="SM00052">
    <property type="entry name" value="EAL"/>
    <property type="match status" value="1"/>
</dbReference>
<keyword evidence="5" id="KW-1185">Reference proteome</keyword>
<dbReference type="OrthoDB" id="7052318at2"/>
<dbReference type="SUPFAM" id="SSF47188">
    <property type="entry name" value="Hemerythrin-like"/>
    <property type="match status" value="1"/>
</dbReference>
<dbReference type="InterPro" id="IPR035938">
    <property type="entry name" value="Hemerythrin-like_sf"/>
</dbReference>
<dbReference type="CDD" id="cd01949">
    <property type="entry name" value="GGDEF"/>
    <property type="match status" value="1"/>
</dbReference>
<name>A0A1C2FYJ9_9GAMM</name>
<dbReference type="PROSITE" id="PS50887">
    <property type="entry name" value="GGDEF"/>
    <property type="match status" value="1"/>
</dbReference>
<evidence type="ECO:0000256" key="3">
    <source>
        <dbReference type="ARBA" id="ARBA00023004"/>
    </source>
</evidence>
<dbReference type="PANTHER" id="PTHR44757">
    <property type="entry name" value="DIGUANYLATE CYCLASE DGCP"/>
    <property type="match status" value="1"/>
</dbReference>
<comment type="similarity">
    <text evidence="1">Belongs to the hemerythrin family.</text>
</comment>
<reference evidence="4 5" key="1">
    <citation type="submission" date="2018-02" db="EMBL/GenBank/DDBJ databases">
        <title>Insights into the biology of acidophilic members of the Acidiferrobacteraceae family derived from comparative genomic analyses.</title>
        <authorList>
            <person name="Issotta F."/>
            <person name="Thyssen C."/>
            <person name="Mena C."/>
            <person name="Moya A."/>
            <person name="Bellenberg S."/>
            <person name="Sproer C."/>
            <person name="Covarrubias P.C."/>
            <person name="Sand W."/>
            <person name="Quatrini R."/>
            <person name="Vera M."/>
        </authorList>
    </citation>
    <scope>NUCLEOTIDE SEQUENCE [LARGE SCALE GENOMIC DNA]</scope>
    <source>
        <strain evidence="5">m-1</strain>
    </source>
</reference>
<keyword evidence="3" id="KW-0408">Iron</keyword>
<dbReference type="AlphaFoldDB" id="A0A1C2FYJ9"/>
<dbReference type="PROSITE" id="PS50883">
    <property type="entry name" value="EAL"/>
    <property type="match status" value="1"/>
</dbReference>
<dbReference type="GO" id="GO:0046872">
    <property type="term" value="F:metal ion binding"/>
    <property type="evidence" value="ECO:0007669"/>
    <property type="project" value="UniProtKB-KW"/>
</dbReference>
<proteinExistence type="inferred from homology"/>
<dbReference type="Gene3D" id="3.20.20.450">
    <property type="entry name" value="EAL domain"/>
    <property type="match status" value="1"/>
</dbReference>
<evidence type="ECO:0000256" key="2">
    <source>
        <dbReference type="ARBA" id="ARBA00022723"/>
    </source>
</evidence>
<dbReference type="InterPro" id="IPR001633">
    <property type="entry name" value="EAL_dom"/>
</dbReference>
<accession>A0A1C2FYJ9</accession>
<dbReference type="InterPro" id="IPR029787">
    <property type="entry name" value="Nucleotide_cyclase"/>
</dbReference>
<dbReference type="STRING" id="163359.A9R16_02585"/>
<dbReference type="SUPFAM" id="SSF141868">
    <property type="entry name" value="EAL domain-like"/>
    <property type="match status" value="1"/>
</dbReference>
<dbReference type="InterPro" id="IPR000160">
    <property type="entry name" value="GGDEF_dom"/>
</dbReference>
<dbReference type="Gene3D" id="3.30.450.40">
    <property type="match status" value="1"/>
</dbReference>